<feature type="coiled-coil region" evidence="1">
    <location>
        <begin position="502"/>
        <end position="564"/>
    </location>
</feature>
<dbReference type="PANTHER" id="PTHR43049:SF1">
    <property type="entry name" value="EARLY ENDOSOME ANTIGEN"/>
    <property type="match status" value="1"/>
</dbReference>
<comment type="caution">
    <text evidence="2">The sequence shown here is derived from an EMBL/GenBank/DDBJ whole genome shotgun (WGS) entry which is preliminary data.</text>
</comment>
<dbReference type="EMBL" id="CACTIH010007396">
    <property type="protein sequence ID" value="CAA3012333.1"/>
    <property type="molecule type" value="Genomic_DNA"/>
</dbReference>
<dbReference type="PANTHER" id="PTHR43049">
    <property type="entry name" value="EARLY ENDOSOME ANTIGEN"/>
    <property type="match status" value="1"/>
</dbReference>
<dbReference type="OrthoDB" id="770890at2759"/>
<proteinExistence type="predicted"/>
<evidence type="ECO:0000256" key="1">
    <source>
        <dbReference type="SAM" id="Coils"/>
    </source>
</evidence>
<organism evidence="2 3">
    <name type="scientific">Olea europaea subsp. europaea</name>
    <dbReference type="NCBI Taxonomy" id="158383"/>
    <lineage>
        <taxon>Eukaryota</taxon>
        <taxon>Viridiplantae</taxon>
        <taxon>Streptophyta</taxon>
        <taxon>Embryophyta</taxon>
        <taxon>Tracheophyta</taxon>
        <taxon>Spermatophyta</taxon>
        <taxon>Magnoliopsida</taxon>
        <taxon>eudicotyledons</taxon>
        <taxon>Gunneridae</taxon>
        <taxon>Pentapetalae</taxon>
        <taxon>asterids</taxon>
        <taxon>lamiids</taxon>
        <taxon>Lamiales</taxon>
        <taxon>Oleaceae</taxon>
        <taxon>Oleeae</taxon>
        <taxon>Olea</taxon>
    </lineage>
</organism>
<dbReference type="AlphaFoldDB" id="A0A8S0U154"/>
<dbReference type="Gramene" id="OE9A072317T2">
    <property type="protein sequence ID" value="OE9A072317C2"/>
    <property type="gene ID" value="OE9A072317"/>
</dbReference>
<accession>A0A8S0U154</accession>
<gene>
    <name evidence="2" type="ORF">OLEA9_A072317</name>
</gene>
<name>A0A8S0U154_OLEEU</name>
<keyword evidence="1" id="KW-0175">Coiled coil</keyword>
<sequence>MEKETLTSDAIPVVNIAEQDEINIINSPKVKVEDIEAAFDGEFIKIEESSFDAKGRTITAESSSTTDEKLGLKSLYKKILENQKVEEALKITAAELSTAQGELELSKSQVQEVEQRLASKEASINELTEELGTSTARYSDLELELKNAMDKCAENEGRANTIHQRSDELEDLKQISHAKAVEAGKKVSELELLLETEKYRIKKLEEQRKAAEAEFLKNTLKVSELEGQLEAVQVKNSSLEVALQAATEKEKELTEHLHITTEENRNLKDTLKTTNEKLSEAKKLRHELSTSKQKLESIENDLKAARMRKNEVIEKLKPAKELLQEQGRVLEKATLGSIKLESLHRTLTRESDQKLQEALANFTRRDSEAKSLKEILTSLEGQVKSHQELLAEANERYAAVKEELDQIVEKLASSENANKDLKQKILDEKGKAEQHVAEKELLADTNLQLSKQAKELDEKLNLVLSEKKLSDNQLASHTSTITELIKQHSRAIELQLATEARVSGAEAQLEREVKKKSELTQELASYKSKLSDLETKLSTVSSEKNDAVEKLRSAKKEIEYLRQTLQVSTLAQYISKYFPSINGFQVLKT</sequence>
<reference evidence="2 3" key="1">
    <citation type="submission" date="2019-12" db="EMBL/GenBank/DDBJ databases">
        <authorList>
            <person name="Alioto T."/>
            <person name="Alioto T."/>
            <person name="Gomez Garrido J."/>
        </authorList>
    </citation>
    <scope>NUCLEOTIDE SEQUENCE [LARGE SCALE GENOMIC DNA]</scope>
</reference>
<feature type="coiled-coil region" evidence="1">
    <location>
        <begin position="96"/>
        <end position="158"/>
    </location>
</feature>
<dbReference type="Proteomes" id="UP000594638">
    <property type="component" value="Unassembled WGS sequence"/>
</dbReference>
<feature type="coiled-coil region" evidence="1">
    <location>
        <begin position="369"/>
        <end position="466"/>
    </location>
</feature>
<feature type="coiled-coil region" evidence="1">
    <location>
        <begin position="187"/>
        <end position="315"/>
    </location>
</feature>
<dbReference type="SUPFAM" id="SSF57997">
    <property type="entry name" value="Tropomyosin"/>
    <property type="match status" value="1"/>
</dbReference>
<protein>
    <submittedName>
        <fullName evidence="2">Uncharacterized protein</fullName>
    </submittedName>
</protein>
<evidence type="ECO:0000313" key="2">
    <source>
        <dbReference type="EMBL" id="CAA3012333.1"/>
    </source>
</evidence>
<keyword evidence="3" id="KW-1185">Reference proteome</keyword>
<evidence type="ECO:0000313" key="3">
    <source>
        <dbReference type="Proteomes" id="UP000594638"/>
    </source>
</evidence>